<dbReference type="Gene3D" id="3.30.70.790">
    <property type="entry name" value="UreE, C-terminal domain"/>
    <property type="match status" value="1"/>
</dbReference>
<accession>A0ABY4VHJ2</accession>
<evidence type="ECO:0000313" key="2">
    <source>
        <dbReference type="EMBL" id="USD22628.1"/>
    </source>
</evidence>
<dbReference type="EMBL" id="CP092418">
    <property type="protein sequence ID" value="USD22628.1"/>
    <property type="molecule type" value="Genomic_DNA"/>
</dbReference>
<reference evidence="2" key="1">
    <citation type="submission" date="2022-02" db="EMBL/GenBank/DDBJ databases">
        <title>Coral-associated bacteria.</title>
        <authorList>
            <person name="Tang K."/>
            <person name="Wang X."/>
        </authorList>
    </citation>
    <scope>NUCLEOTIDE SEQUENCE</scope>
    <source>
        <strain evidence="2">SCSIO 43006</strain>
    </source>
</reference>
<dbReference type="Pfam" id="PF09413">
    <property type="entry name" value="DUF2007"/>
    <property type="match status" value="1"/>
</dbReference>
<dbReference type="InterPro" id="IPR011322">
    <property type="entry name" value="N-reg_PII-like_a/b"/>
</dbReference>
<dbReference type="SUPFAM" id="SSF54913">
    <property type="entry name" value="GlnB-like"/>
    <property type="match status" value="1"/>
</dbReference>
<name>A0ABY4VHJ2_9GAMM</name>
<evidence type="ECO:0000259" key="1">
    <source>
        <dbReference type="Pfam" id="PF09413"/>
    </source>
</evidence>
<dbReference type="InterPro" id="IPR018551">
    <property type="entry name" value="DUF2007"/>
</dbReference>
<sequence length="136" mass="15457">MLVTVARFSFPYEAQIAKARLESEGISAFIADEHTVNMQWLYSNAMGGVRLQVSESDLDKAHEILNQDRSNLVDQELGCDGERKCESCSSRNIEPFTKGKKPAFLVFLLLGMPLFFYQHGIKCRDCGHFQKLNNHK</sequence>
<dbReference type="Proteomes" id="UP001055658">
    <property type="component" value="Chromosome"/>
</dbReference>
<keyword evidence="3" id="KW-1185">Reference proteome</keyword>
<protein>
    <submittedName>
        <fullName evidence="2">DUF2007 domain-containing protein</fullName>
    </submittedName>
</protein>
<gene>
    <name evidence="2" type="ORF">MJO52_05710</name>
</gene>
<feature type="domain" description="DUF2007" evidence="1">
    <location>
        <begin position="3"/>
        <end position="66"/>
    </location>
</feature>
<organism evidence="2 3">
    <name type="scientific">Microbulbifer variabilis</name>
    <dbReference type="NCBI Taxonomy" id="266805"/>
    <lineage>
        <taxon>Bacteria</taxon>
        <taxon>Pseudomonadati</taxon>
        <taxon>Pseudomonadota</taxon>
        <taxon>Gammaproteobacteria</taxon>
        <taxon>Cellvibrionales</taxon>
        <taxon>Microbulbiferaceae</taxon>
        <taxon>Microbulbifer</taxon>
    </lineage>
</organism>
<proteinExistence type="predicted"/>
<evidence type="ECO:0000313" key="3">
    <source>
        <dbReference type="Proteomes" id="UP001055658"/>
    </source>
</evidence>
<dbReference type="RefSeq" id="WP_252084984.1">
    <property type="nucleotide sequence ID" value="NZ_CP092418.1"/>
</dbReference>